<dbReference type="Proteomes" id="UP001597213">
    <property type="component" value="Unassembled WGS sequence"/>
</dbReference>
<evidence type="ECO:0008006" key="4">
    <source>
        <dbReference type="Google" id="ProtNLM"/>
    </source>
</evidence>
<feature type="signal peptide" evidence="1">
    <location>
        <begin position="1"/>
        <end position="24"/>
    </location>
</feature>
<evidence type="ECO:0000313" key="3">
    <source>
        <dbReference type="Proteomes" id="UP001597213"/>
    </source>
</evidence>
<comment type="caution">
    <text evidence="2">The sequence shown here is derived from an EMBL/GenBank/DDBJ whole genome shotgun (WGS) entry which is preliminary data.</text>
</comment>
<name>A0ABW4R975_9RHOB</name>
<evidence type="ECO:0000256" key="1">
    <source>
        <dbReference type="SAM" id="SignalP"/>
    </source>
</evidence>
<keyword evidence="3" id="KW-1185">Reference proteome</keyword>
<feature type="chain" id="PRO_5046519241" description="Lipoprotein" evidence="1">
    <location>
        <begin position="25"/>
        <end position="202"/>
    </location>
</feature>
<reference evidence="3" key="1">
    <citation type="journal article" date="2019" name="Int. J. Syst. Evol. Microbiol.">
        <title>The Global Catalogue of Microorganisms (GCM) 10K type strain sequencing project: providing services to taxonomists for standard genome sequencing and annotation.</title>
        <authorList>
            <consortium name="The Broad Institute Genomics Platform"/>
            <consortium name="The Broad Institute Genome Sequencing Center for Infectious Disease"/>
            <person name="Wu L."/>
            <person name="Ma J."/>
        </authorList>
    </citation>
    <scope>NUCLEOTIDE SEQUENCE [LARGE SCALE GENOMIC DNA]</scope>
    <source>
        <strain evidence="3">CCUG 56029</strain>
    </source>
</reference>
<sequence>MLSLISLRRILTALLLPLLLAACGADNIYASDEAVRAARYSTNQPPYISLMTVIGIPRGEGGHSALVINGSQRVLFDPAGSWQHPAVPERYDVHYGITDNILNFYIDYHARATYYVQEIRVPVSLATADAAIRAAEQNGAVNKSFCAVGTGRVLRSVPGFESMPTGFSPIRLRDAFARLPGAQVNTYYDGDPRIKHNVIINP</sequence>
<evidence type="ECO:0000313" key="2">
    <source>
        <dbReference type="EMBL" id="MFD1882670.1"/>
    </source>
</evidence>
<dbReference type="RefSeq" id="WP_379143433.1">
    <property type="nucleotide sequence ID" value="NZ_JBHUEN010000043.1"/>
</dbReference>
<organism evidence="2 3">
    <name type="scientific">Paracoccus pacificus</name>
    <dbReference type="NCBI Taxonomy" id="1463598"/>
    <lineage>
        <taxon>Bacteria</taxon>
        <taxon>Pseudomonadati</taxon>
        <taxon>Pseudomonadota</taxon>
        <taxon>Alphaproteobacteria</taxon>
        <taxon>Rhodobacterales</taxon>
        <taxon>Paracoccaceae</taxon>
        <taxon>Paracoccus</taxon>
    </lineage>
</organism>
<protein>
    <recommendedName>
        <fullName evidence="4">Lipoprotein</fullName>
    </recommendedName>
</protein>
<dbReference type="EMBL" id="JBHUEN010000043">
    <property type="protein sequence ID" value="MFD1882670.1"/>
    <property type="molecule type" value="Genomic_DNA"/>
</dbReference>
<accession>A0ABW4R975</accession>
<keyword evidence="1" id="KW-0732">Signal</keyword>
<gene>
    <name evidence="2" type="ORF">ACFSCT_13180</name>
</gene>
<proteinExistence type="predicted"/>